<name>A0A6J7XJ58_9CAUD</name>
<protein>
    <submittedName>
        <fullName evidence="7">Uncharacterized protein</fullName>
    </submittedName>
</protein>
<feature type="compositionally biased region" description="Low complexity" evidence="1">
    <location>
        <begin position="35"/>
        <end position="46"/>
    </location>
</feature>
<evidence type="ECO:0000313" key="7">
    <source>
        <dbReference type="EMBL" id="CAB5231096.1"/>
    </source>
</evidence>
<gene>
    <name evidence="4" type="ORF">UFOVP1034_136</name>
    <name evidence="5" type="ORF">UFOVP1177_136</name>
    <name evidence="6" type="ORF">UFOVP1243_123</name>
    <name evidence="7" type="ORF">UFOVP1581_22</name>
    <name evidence="2" type="ORF">UFOVP854_22</name>
    <name evidence="3" type="ORF">UFOVP964_22</name>
</gene>
<organism evidence="7">
    <name type="scientific">uncultured Caudovirales phage</name>
    <dbReference type="NCBI Taxonomy" id="2100421"/>
    <lineage>
        <taxon>Viruses</taxon>
        <taxon>Duplodnaviria</taxon>
        <taxon>Heunggongvirae</taxon>
        <taxon>Uroviricota</taxon>
        <taxon>Caudoviricetes</taxon>
        <taxon>Peduoviridae</taxon>
        <taxon>Maltschvirus</taxon>
        <taxon>Maltschvirus maltsch</taxon>
    </lineage>
</organism>
<dbReference type="EMBL" id="LR796979">
    <property type="protein sequence ID" value="CAB4179526.1"/>
    <property type="molecule type" value="Genomic_DNA"/>
</dbReference>
<evidence type="ECO:0000313" key="2">
    <source>
        <dbReference type="EMBL" id="CAB4166923.1"/>
    </source>
</evidence>
<proteinExistence type="predicted"/>
<reference evidence="7" key="1">
    <citation type="submission" date="2020-05" db="EMBL/GenBank/DDBJ databases">
        <authorList>
            <person name="Chiriac C."/>
            <person name="Salcher M."/>
            <person name="Ghai R."/>
            <person name="Kavagutti S V."/>
        </authorList>
    </citation>
    <scope>NUCLEOTIDE SEQUENCE</scope>
</reference>
<evidence type="ECO:0000313" key="5">
    <source>
        <dbReference type="EMBL" id="CAB4189180.1"/>
    </source>
</evidence>
<dbReference type="EMBL" id="LR797132">
    <property type="protein sequence ID" value="CAB4189180.1"/>
    <property type="molecule type" value="Genomic_DNA"/>
</dbReference>
<feature type="region of interest" description="Disordered" evidence="1">
    <location>
        <begin position="1"/>
        <end position="54"/>
    </location>
</feature>
<dbReference type="EMBL" id="LR796924">
    <property type="protein sequence ID" value="CAB4174024.1"/>
    <property type="molecule type" value="Genomic_DNA"/>
</dbReference>
<feature type="compositionally biased region" description="Basic and acidic residues" evidence="1">
    <location>
        <begin position="19"/>
        <end position="32"/>
    </location>
</feature>
<evidence type="ECO:0000313" key="4">
    <source>
        <dbReference type="EMBL" id="CAB4179526.1"/>
    </source>
</evidence>
<dbReference type="EMBL" id="LR798433">
    <property type="protein sequence ID" value="CAB5231096.1"/>
    <property type="molecule type" value="Genomic_DNA"/>
</dbReference>
<accession>A0A6J7XJ58</accession>
<dbReference type="EMBL" id="LR797196">
    <property type="protein sequence ID" value="CAB4193657.1"/>
    <property type="molecule type" value="Genomic_DNA"/>
</dbReference>
<sequence length="54" mass="6148">MKMSRMNPENKRLMKNKKAKEDRSFNKKKQDEADAAPVGVRVAKAAPPKPPKKK</sequence>
<dbReference type="EMBL" id="LR796798">
    <property type="protein sequence ID" value="CAB4166923.1"/>
    <property type="molecule type" value="Genomic_DNA"/>
</dbReference>
<evidence type="ECO:0000313" key="3">
    <source>
        <dbReference type="EMBL" id="CAB4174024.1"/>
    </source>
</evidence>
<evidence type="ECO:0000256" key="1">
    <source>
        <dbReference type="SAM" id="MobiDB-lite"/>
    </source>
</evidence>
<evidence type="ECO:0000313" key="6">
    <source>
        <dbReference type="EMBL" id="CAB4193657.1"/>
    </source>
</evidence>